<reference evidence="3" key="1">
    <citation type="journal article" date="2019" name="Int. J. Syst. Evol. Microbiol.">
        <title>The Global Catalogue of Microorganisms (GCM) 10K type strain sequencing project: providing services to taxonomists for standard genome sequencing and annotation.</title>
        <authorList>
            <consortium name="The Broad Institute Genomics Platform"/>
            <consortium name="The Broad Institute Genome Sequencing Center for Infectious Disease"/>
            <person name="Wu L."/>
            <person name="Ma J."/>
        </authorList>
    </citation>
    <scope>NUCLEOTIDE SEQUENCE [LARGE SCALE GENOMIC DNA]</scope>
    <source>
        <strain evidence="3">CGMCC 4.1782</strain>
    </source>
</reference>
<accession>A0ABW5CSC9</accession>
<sequence>MKLFIVVMLLLLPLLVAAEPDKQRAGLFRINRFDKEGQFHGKWKVYINNGTILVRQGRFRHGKEVGKWRYYYQDGQRLMEEKYKPRKNYIQVKRYHENGQLAKEGQARMIESGNILRYFWFGEWKVYDKSGQFSHTEYYEQGNLVKR</sequence>
<dbReference type="Pfam" id="PF07661">
    <property type="entry name" value="MORN_2"/>
    <property type="match status" value="2"/>
</dbReference>
<dbReference type="Proteomes" id="UP001597374">
    <property type="component" value="Unassembled WGS sequence"/>
</dbReference>
<evidence type="ECO:0000313" key="3">
    <source>
        <dbReference type="Proteomes" id="UP001597374"/>
    </source>
</evidence>
<dbReference type="RefSeq" id="WP_250429668.1">
    <property type="nucleotide sequence ID" value="NZ_JALPRR010000002.1"/>
</dbReference>
<dbReference type="SUPFAM" id="SSF82185">
    <property type="entry name" value="Histone H3 K4-specific methyltransferase SET7/9 N-terminal domain"/>
    <property type="match status" value="1"/>
</dbReference>
<feature type="signal peptide" evidence="1">
    <location>
        <begin position="1"/>
        <end position="18"/>
    </location>
</feature>
<dbReference type="EMBL" id="JBHUIM010000001">
    <property type="protein sequence ID" value="MFD2244958.1"/>
    <property type="molecule type" value="Genomic_DNA"/>
</dbReference>
<keyword evidence="1" id="KW-0732">Signal</keyword>
<evidence type="ECO:0000256" key="1">
    <source>
        <dbReference type="SAM" id="SignalP"/>
    </source>
</evidence>
<evidence type="ECO:0000313" key="2">
    <source>
        <dbReference type="EMBL" id="MFD2244958.1"/>
    </source>
</evidence>
<dbReference type="InterPro" id="IPR011652">
    <property type="entry name" value="MORN_2"/>
</dbReference>
<feature type="chain" id="PRO_5047187618" evidence="1">
    <location>
        <begin position="19"/>
        <end position="147"/>
    </location>
</feature>
<name>A0ABW5CSC9_9BACT</name>
<protein>
    <submittedName>
        <fullName evidence="2">Toxin-antitoxin system YwqK family antitoxin</fullName>
    </submittedName>
</protein>
<proteinExistence type="predicted"/>
<organism evidence="2 3">
    <name type="scientific">Pontibacter ruber</name>
    <dbReference type="NCBI Taxonomy" id="1343895"/>
    <lineage>
        <taxon>Bacteria</taxon>
        <taxon>Pseudomonadati</taxon>
        <taxon>Bacteroidota</taxon>
        <taxon>Cytophagia</taxon>
        <taxon>Cytophagales</taxon>
        <taxon>Hymenobacteraceae</taxon>
        <taxon>Pontibacter</taxon>
    </lineage>
</organism>
<dbReference type="Gene3D" id="3.90.930.1">
    <property type="match status" value="1"/>
</dbReference>
<comment type="caution">
    <text evidence="2">The sequence shown here is derived from an EMBL/GenBank/DDBJ whole genome shotgun (WGS) entry which is preliminary data.</text>
</comment>
<keyword evidence="3" id="KW-1185">Reference proteome</keyword>
<gene>
    <name evidence="2" type="ORF">ACFSKP_01755</name>
</gene>